<dbReference type="OrthoDB" id="164800at2"/>
<dbReference type="Proteomes" id="UP000019277">
    <property type="component" value="Unassembled WGS sequence"/>
</dbReference>
<organism evidence="2 3">
    <name type="scientific">Actinokineospora spheciospongiae</name>
    <dbReference type="NCBI Taxonomy" id="909613"/>
    <lineage>
        <taxon>Bacteria</taxon>
        <taxon>Bacillati</taxon>
        <taxon>Actinomycetota</taxon>
        <taxon>Actinomycetes</taxon>
        <taxon>Pseudonocardiales</taxon>
        <taxon>Pseudonocardiaceae</taxon>
        <taxon>Actinokineospora</taxon>
    </lineage>
</organism>
<dbReference type="STRING" id="909613.UO65_4805"/>
<evidence type="ECO:0000259" key="1">
    <source>
        <dbReference type="PROSITE" id="PS51186"/>
    </source>
</evidence>
<protein>
    <recommendedName>
        <fullName evidence="1">N-acetyltransferase domain-containing protein</fullName>
    </recommendedName>
</protein>
<dbReference type="EMBL" id="AYXG01000183">
    <property type="protein sequence ID" value="EWC59945.1"/>
    <property type="molecule type" value="Genomic_DNA"/>
</dbReference>
<proteinExistence type="predicted"/>
<accession>W7IGB9</accession>
<dbReference type="Gene3D" id="3.40.630.30">
    <property type="match status" value="1"/>
</dbReference>
<dbReference type="InterPro" id="IPR000182">
    <property type="entry name" value="GNAT_dom"/>
</dbReference>
<evidence type="ECO:0000313" key="2">
    <source>
        <dbReference type="EMBL" id="EWC59945.1"/>
    </source>
</evidence>
<comment type="caution">
    <text evidence="2">The sequence shown here is derived from an EMBL/GenBank/DDBJ whole genome shotgun (WGS) entry which is preliminary data.</text>
</comment>
<dbReference type="CDD" id="cd04301">
    <property type="entry name" value="NAT_SF"/>
    <property type="match status" value="1"/>
</dbReference>
<keyword evidence="3" id="KW-1185">Reference proteome</keyword>
<evidence type="ECO:0000313" key="3">
    <source>
        <dbReference type="Proteomes" id="UP000019277"/>
    </source>
</evidence>
<dbReference type="PATRIC" id="fig|909613.9.peg.4804"/>
<dbReference type="Pfam" id="PF00583">
    <property type="entry name" value="Acetyltransf_1"/>
    <property type="match status" value="1"/>
</dbReference>
<gene>
    <name evidence="2" type="ORF">UO65_4805</name>
</gene>
<feature type="domain" description="N-acetyltransferase" evidence="1">
    <location>
        <begin position="122"/>
        <end position="258"/>
    </location>
</feature>
<reference evidence="2 3" key="1">
    <citation type="journal article" date="2014" name="Genome Announc.">
        <title>Draft Genome Sequence of the Antitrypanosomally Active Sponge-Associated Bacterium Actinokineospora sp. Strain EG49.</title>
        <authorList>
            <person name="Harjes J."/>
            <person name="Ryu T."/>
            <person name="Abdelmohsen U.R."/>
            <person name="Moitinho-Silva L."/>
            <person name="Horn H."/>
            <person name="Ravasi T."/>
            <person name="Hentschel U."/>
        </authorList>
    </citation>
    <scope>NUCLEOTIDE SEQUENCE [LARGE SCALE GENOMIC DNA]</scope>
    <source>
        <strain evidence="2 3">EG49</strain>
    </source>
</reference>
<dbReference type="InterPro" id="IPR016181">
    <property type="entry name" value="Acyl_CoA_acyltransferase"/>
</dbReference>
<dbReference type="AlphaFoldDB" id="W7IGB9"/>
<dbReference type="eggNOG" id="COG0456">
    <property type="taxonomic scope" value="Bacteria"/>
</dbReference>
<dbReference type="RefSeq" id="WP_035286406.1">
    <property type="nucleotide sequence ID" value="NZ_AYXG01000183.1"/>
</dbReference>
<name>W7IGB9_9PSEU</name>
<dbReference type="SUPFAM" id="SSF55729">
    <property type="entry name" value="Acyl-CoA N-acyltransferases (Nat)"/>
    <property type="match status" value="1"/>
</dbReference>
<dbReference type="PROSITE" id="PS51186">
    <property type="entry name" value="GNAT"/>
    <property type="match status" value="1"/>
</dbReference>
<dbReference type="GO" id="GO:0016747">
    <property type="term" value="F:acyltransferase activity, transferring groups other than amino-acyl groups"/>
    <property type="evidence" value="ECO:0007669"/>
    <property type="project" value="InterPro"/>
</dbReference>
<sequence length="258" mass="28026">MDTSAALAALDRDLRRDLPALDDHAVVERTPHVTRHVDERPRGWSGVVWSDLDATTADAVVAEEVARFRVLPGDCEWKHYHHDRFRALPVHLVAAGLRPGQVEAVMVAEAAAVPEVAPPAGVSLVPVRDAAGVEAVVRVHEAAFGAPFGWLGERLLEQLVESPSRLDVLLAVADGVPVSAARTEYYPGTAFAGLWGGGTLPGWRRRGVYRALVSHRAELARARGVRYLHVDALPTSRPILERLGFVELTSTTPYTLPE</sequence>